<keyword evidence="2" id="KW-0472">Membrane</keyword>
<feature type="transmembrane region" description="Helical" evidence="2">
    <location>
        <begin position="59"/>
        <end position="79"/>
    </location>
</feature>
<feature type="domain" description="DUF4352" evidence="3">
    <location>
        <begin position="154"/>
        <end position="248"/>
    </location>
</feature>
<keyword evidence="2" id="KW-0812">Transmembrane</keyword>
<dbReference type="EMBL" id="CP021474">
    <property type="protein sequence ID" value="ARW19921.1"/>
    <property type="molecule type" value="Genomic_DNA"/>
</dbReference>
<reference evidence="4 5" key="1">
    <citation type="submission" date="2017-05" db="EMBL/GenBank/DDBJ databases">
        <title>Genome sequence of Pediococcus pentosaceus strain SRCM100892.</title>
        <authorList>
            <person name="Cho S.H."/>
        </authorList>
    </citation>
    <scope>NUCLEOTIDE SEQUENCE [LARGE SCALE GENOMIC DNA]</scope>
    <source>
        <strain evidence="4 5">SRCM100892</strain>
    </source>
</reference>
<accession>A0A1Y0VP39</accession>
<organism evidence="4 5">
    <name type="scientific">Pediococcus pentosaceus</name>
    <dbReference type="NCBI Taxonomy" id="1255"/>
    <lineage>
        <taxon>Bacteria</taxon>
        <taxon>Bacillati</taxon>
        <taxon>Bacillota</taxon>
        <taxon>Bacilli</taxon>
        <taxon>Lactobacillales</taxon>
        <taxon>Lactobacillaceae</taxon>
        <taxon>Pediococcus</taxon>
    </lineage>
</organism>
<name>A0A1Y0VP39_PEDPE</name>
<keyword evidence="2" id="KW-1133">Transmembrane helix</keyword>
<evidence type="ECO:0000256" key="1">
    <source>
        <dbReference type="SAM" id="MobiDB-lite"/>
    </source>
</evidence>
<feature type="region of interest" description="Disordered" evidence="1">
    <location>
        <begin position="94"/>
        <end position="127"/>
    </location>
</feature>
<proteinExistence type="predicted"/>
<dbReference type="AlphaFoldDB" id="A0A1Y0VP39"/>
<sequence>MYLVQTLKTLKAEIFGGNTMLQLSIALQIIFLIAIIAFIIGLIWLFINWLRKKSRKAPMIFSVVSLIVLVVSLAGGVAVSNEINKTLSSVNTSTKAKSAKNTDSDESSTDDDYSDESSSKTDNKNEIELNDDKIDIKDSKEYSTTYSDSSWAGTTVKIDKVTVYKTDGEYSDGDDGKFSGIAKVHFDIKAGRDISMYATQATLNTNDGQQVDADLTDSDDFDGDLNSGAHSDGNVYFLLPKLDSVSSLKTLRLKFTSDYDTDDYDDDNSNHSYDVTVNLQ</sequence>
<dbReference type="Pfam" id="PF11611">
    <property type="entry name" value="DUF4352"/>
    <property type="match status" value="1"/>
</dbReference>
<feature type="compositionally biased region" description="Basic and acidic residues" evidence="1">
    <location>
        <begin position="117"/>
        <end position="127"/>
    </location>
</feature>
<evidence type="ECO:0000313" key="4">
    <source>
        <dbReference type="EMBL" id="ARW19921.1"/>
    </source>
</evidence>
<gene>
    <name evidence="4" type="ORF">S100892_01349</name>
</gene>
<evidence type="ECO:0000313" key="5">
    <source>
        <dbReference type="Proteomes" id="UP000196118"/>
    </source>
</evidence>
<feature type="compositionally biased region" description="Acidic residues" evidence="1">
    <location>
        <begin position="104"/>
        <end position="115"/>
    </location>
</feature>
<dbReference type="Proteomes" id="UP000196118">
    <property type="component" value="Chromosome"/>
</dbReference>
<evidence type="ECO:0000256" key="2">
    <source>
        <dbReference type="SAM" id="Phobius"/>
    </source>
</evidence>
<evidence type="ECO:0000259" key="3">
    <source>
        <dbReference type="Pfam" id="PF11611"/>
    </source>
</evidence>
<feature type="transmembrane region" description="Helical" evidence="2">
    <location>
        <begin position="25"/>
        <end position="47"/>
    </location>
</feature>
<dbReference type="InterPro" id="IPR029051">
    <property type="entry name" value="DUF4352"/>
</dbReference>
<protein>
    <recommendedName>
        <fullName evidence="3">DUF4352 domain-containing protein</fullName>
    </recommendedName>
</protein>